<dbReference type="EMBL" id="JBHRXV010000003">
    <property type="protein sequence ID" value="MFC3711793.1"/>
    <property type="molecule type" value="Genomic_DNA"/>
</dbReference>
<evidence type="ECO:0000256" key="5">
    <source>
        <dbReference type="ARBA" id="ARBA00023204"/>
    </source>
</evidence>
<dbReference type="Proteomes" id="UP001595615">
    <property type="component" value="Unassembled WGS sequence"/>
</dbReference>
<gene>
    <name evidence="7 9" type="primary">recO</name>
    <name evidence="9" type="ORF">ACFOMD_04375</name>
</gene>
<protein>
    <recommendedName>
        <fullName evidence="2 7">DNA repair protein RecO</fullName>
    </recommendedName>
    <alternativeName>
        <fullName evidence="6 7">Recombination protein O</fullName>
    </alternativeName>
</protein>
<dbReference type="InterPro" id="IPR042242">
    <property type="entry name" value="RecO_C"/>
</dbReference>
<comment type="caution">
    <text evidence="9">The sequence shown here is derived from an EMBL/GenBank/DDBJ whole genome shotgun (WGS) entry which is preliminary data.</text>
</comment>
<dbReference type="HAMAP" id="MF_00201">
    <property type="entry name" value="RecO"/>
    <property type="match status" value="1"/>
</dbReference>
<accession>A0ABV7X995</accession>
<proteinExistence type="inferred from homology"/>
<keyword evidence="10" id="KW-1185">Reference proteome</keyword>
<comment type="similarity">
    <text evidence="1 7">Belongs to the RecO family.</text>
</comment>
<evidence type="ECO:0000256" key="7">
    <source>
        <dbReference type="HAMAP-Rule" id="MF_00201"/>
    </source>
</evidence>
<evidence type="ECO:0000256" key="2">
    <source>
        <dbReference type="ARBA" id="ARBA00021310"/>
    </source>
</evidence>
<organism evidence="9 10">
    <name type="scientific">Sphingoaurantiacus capsulatus</name>
    <dbReference type="NCBI Taxonomy" id="1771310"/>
    <lineage>
        <taxon>Bacteria</taxon>
        <taxon>Pseudomonadati</taxon>
        <taxon>Pseudomonadota</taxon>
        <taxon>Alphaproteobacteria</taxon>
        <taxon>Sphingomonadales</taxon>
        <taxon>Sphingosinicellaceae</taxon>
        <taxon>Sphingoaurantiacus</taxon>
    </lineage>
</organism>
<keyword evidence="4 7" id="KW-0233">DNA recombination</keyword>
<keyword evidence="3 7" id="KW-0227">DNA damage</keyword>
<reference evidence="10" key="1">
    <citation type="journal article" date="2019" name="Int. J. Syst. Evol. Microbiol.">
        <title>The Global Catalogue of Microorganisms (GCM) 10K type strain sequencing project: providing services to taxonomists for standard genome sequencing and annotation.</title>
        <authorList>
            <consortium name="The Broad Institute Genomics Platform"/>
            <consortium name="The Broad Institute Genome Sequencing Center for Infectious Disease"/>
            <person name="Wu L."/>
            <person name="Ma J."/>
        </authorList>
    </citation>
    <scope>NUCLEOTIDE SEQUENCE [LARGE SCALE GENOMIC DNA]</scope>
    <source>
        <strain evidence="10">KCTC 42644</strain>
    </source>
</reference>
<dbReference type="Pfam" id="PF11967">
    <property type="entry name" value="RecO_N"/>
    <property type="match status" value="1"/>
</dbReference>
<dbReference type="PANTHER" id="PTHR33991:SF1">
    <property type="entry name" value="DNA REPAIR PROTEIN RECO"/>
    <property type="match status" value="1"/>
</dbReference>
<dbReference type="InterPro" id="IPR003717">
    <property type="entry name" value="RecO"/>
</dbReference>
<dbReference type="PANTHER" id="PTHR33991">
    <property type="entry name" value="DNA REPAIR PROTEIN RECO"/>
    <property type="match status" value="1"/>
</dbReference>
<comment type="function">
    <text evidence="7">Involved in DNA repair and RecF pathway recombination.</text>
</comment>
<dbReference type="InterPro" id="IPR037278">
    <property type="entry name" value="ARFGAP/RecO"/>
</dbReference>
<dbReference type="Gene3D" id="2.40.50.140">
    <property type="entry name" value="Nucleic acid-binding proteins"/>
    <property type="match status" value="1"/>
</dbReference>
<evidence type="ECO:0000256" key="3">
    <source>
        <dbReference type="ARBA" id="ARBA00022763"/>
    </source>
</evidence>
<keyword evidence="5 7" id="KW-0234">DNA repair</keyword>
<dbReference type="NCBIfam" id="TIGR00613">
    <property type="entry name" value="reco"/>
    <property type="match status" value="1"/>
</dbReference>
<evidence type="ECO:0000256" key="6">
    <source>
        <dbReference type="ARBA" id="ARBA00033409"/>
    </source>
</evidence>
<sequence>MDLTADAIVCAVLPHGEHGAVIRLFTSTSGLIAGYVRGGRSRRLRPVLLPGNLVQANLRARVEDQLAAATVELLRSRAPLAMDRLTAPGVEWLCGLTASTLPEGHAYAQLHAALAGLLEVMDHAEDVRLWAARLVRYELLLLSQLGFALDLSECAATGSRDDLVFVSPKSSKAVSRAAGQPYADRLLPLPAFLAGADAAPDWPDILAGFRTTGYFLERDLLNGGRRADILAARERLLARLSAGYRQNKE</sequence>
<dbReference type="SUPFAM" id="SSF57863">
    <property type="entry name" value="ArfGap/RecO-like zinc finger"/>
    <property type="match status" value="1"/>
</dbReference>
<evidence type="ECO:0000313" key="10">
    <source>
        <dbReference type="Proteomes" id="UP001595615"/>
    </source>
</evidence>
<evidence type="ECO:0000256" key="4">
    <source>
        <dbReference type="ARBA" id="ARBA00023172"/>
    </source>
</evidence>
<feature type="domain" description="DNA replication/recombination mediator RecO N-terminal" evidence="8">
    <location>
        <begin position="1"/>
        <end position="74"/>
    </location>
</feature>
<evidence type="ECO:0000256" key="1">
    <source>
        <dbReference type="ARBA" id="ARBA00007452"/>
    </source>
</evidence>
<dbReference type="InterPro" id="IPR012340">
    <property type="entry name" value="NA-bd_OB-fold"/>
</dbReference>
<name>A0ABV7X995_9SPHN</name>
<dbReference type="Pfam" id="PF02565">
    <property type="entry name" value="RecO_C"/>
    <property type="match status" value="1"/>
</dbReference>
<evidence type="ECO:0000313" key="9">
    <source>
        <dbReference type="EMBL" id="MFC3711793.1"/>
    </source>
</evidence>
<dbReference type="InterPro" id="IPR022572">
    <property type="entry name" value="DNA_rep/recomb_RecO_N"/>
</dbReference>
<dbReference type="Gene3D" id="1.20.1440.120">
    <property type="entry name" value="Recombination protein O, C-terminal domain"/>
    <property type="match status" value="1"/>
</dbReference>
<evidence type="ECO:0000259" key="8">
    <source>
        <dbReference type="Pfam" id="PF11967"/>
    </source>
</evidence>
<dbReference type="SUPFAM" id="SSF50249">
    <property type="entry name" value="Nucleic acid-binding proteins"/>
    <property type="match status" value="1"/>
</dbReference>
<dbReference type="RefSeq" id="WP_380857403.1">
    <property type="nucleotide sequence ID" value="NZ_JBHRXV010000003.1"/>
</dbReference>